<feature type="compositionally biased region" description="Basic and acidic residues" evidence="4">
    <location>
        <begin position="22"/>
        <end position="31"/>
    </location>
</feature>
<dbReference type="InterPro" id="IPR036291">
    <property type="entry name" value="NAD(P)-bd_dom_sf"/>
</dbReference>
<organism evidence="7 8">
    <name type="scientific">Brachybacterium halotolerans</name>
    <dbReference type="NCBI Taxonomy" id="2795215"/>
    <lineage>
        <taxon>Bacteria</taxon>
        <taxon>Bacillati</taxon>
        <taxon>Actinomycetota</taxon>
        <taxon>Actinomycetes</taxon>
        <taxon>Micrococcales</taxon>
        <taxon>Dermabacteraceae</taxon>
        <taxon>Brachybacterium</taxon>
    </lineage>
</organism>
<proteinExistence type="inferred from homology"/>
<dbReference type="InterPro" id="IPR015815">
    <property type="entry name" value="HIBADH-related"/>
</dbReference>
<dbReference type="InterPro" id="IPR008927">
    <property type="entry name" value="6-PGluconate_DH-like_C_sf"/>
</dbReference>
<keyword evidence="2" id="KW-0560">Oxidoreductase</keyword>
<dbReference type="PROSITE" id="PS00895">
    <property type="entry name" value="3_HYDROXYISOBUT_DH"/>
    <property type="match status" value="1"/>
</dbReference>
<evidence type="ECO:0000313" key="7">
    <source>
        <dbReference type="EMBL" id="MBK0331928.1"/>
    </source>
</evidence>
<dbReference type="PANTHER" id="PTHR43060:SF15">
    <property type="entry name" value="3-HYDROXYISOBUTYRATE DEHYDROGENASE-LIKE 1, MITOCHONDRIAL-RELATED"/>
    <property type="match status" value="1"/>
</dbReference>
<evidence type="ECO:0000256" key="3">
    <source>
        <dbReference type="ARBA" id="ARBA00023027"/>
    </source>
</evidence>
<dbReference type="PIRSF" id="PIRSF000103">
    <property type="entry name" value="HIBADH"/>
    <property type="match status" value="1"/>
</dbReference>
<comment type="caution">
    <text evidence="7">The sequence shown here is derived from an EMBL/GenBank/DDBJ whole genome shotgun (WGS) entry which is preliminary data.</text>
</comment>
<dbReference type="InterPro" id="IPR013328">
    <property type="entry name" value="6PGD_dom2"/>
</dbReference>
<reference evidence="7 8" key="1">
    <citation type="submission" date="2020-12" db="EMBL/GenBank/DDBJ databases">
        <title>Brachybacterium sp. MASK1Z-5, whole genome shotgun sequence.</title>
        <authorList>
            <person name="Tuo L."/>
        </authorList>
    </citation>
    <scope>NUCLEOTIDE SEQUENCE [LARGE SCALE GENOMIC DNA]</scope>
    <source>
        <strain evidence="7 8">MASK1Z-5</strain>
    </source>
</reference>
<gene>
    <name evidence="7" type="ORF">I8D64_10995</name>
</gene>
<evidence type="ECO:0000259" key="5">
    <source>
        <dbReference type="Pfam" id="PF03446"/>
    </source>
</evidence>
<dbReference type="Gene3D" id="3.40.50.720">
    <property type="entry name" value="NAD(P)-binding Rossmann-like Domain"/>
    <property type="match status" value="1"/>
</dbReference>
<evidence type="ECO:0000256" key="2">
    <source>
        <dbReference type="ARBA" id="ARBA00023002"/>
    </source>
</evidence>
<sequence length="332" mass="34123">MSTDDDVRPDPARLVATAHGAENAKHSKDAEDSPTEPSTAPGPGSPRVGVLGLGSMGLPMAEHLLRAHGSLTVHSRTPKPQLTAQGARWAQTPRELAEAVDAILVMLPDLPDLEPLLGGEDGLLASAGELLLMIGSTSSSVQVRELGERLAAESGGRVRVVDCPVSGGEDGAQAGTLAIMLGGAEDDAAEAARLLAPCGNPVRLGPLGAGEVAKSCNQMIVSATALALGEVTVLAERSGLDLGTLFELLQGGYAGSNLMASRREKFVTGDDSPSGVAKYMVKDLRFAGEIAEATGTHGALLPALRAAFDELVEAGLGDRDLAATRRFTEQRG</sequence>
<dbReference type="Pfam" id="PF03446">
    <property type="entry name" value="NAD_binding_2"/>
    <property type="match status" value="1"/>
</dbReference>
<feature type="domain" description="6-phosphogluconate dehydrogenase NADP-binding" evidence="5">
    <location>
        <begin position="47"/>
        <end position="201"/>
    </location>
</feature>
<feature type="domain" description="3-hydroxyisobutyrate dehydrogenase-like NAD-binding" evidence="6">
    <location>
        <begin position="208"/>
        <end position="324"/>
    </location>
</feature>
<keyword evidence="8" id="KW-1185">Reference proteome</keyword>
<dbReference type="InterPro" id="IPR002204">
    <property type="entry name" value="3-OH-isobutyrate_DH-rel_CS"/>
</dbReference>
<dbReference type="RefSeq" id="WP_200502723.1">
    <property type="nucleotide sequence ID" value="NZ_JAEDAJ010000006.1"/>
</dbReference>
<dbReference type="SUPFAM" id="SSF48179">
    <property type="entry name" value="6-phosphogluconate dehydrogenase C-terminal domain-like"/>
    <property type="match status" value="1"/>
</dbReference>
<dbReference type="SUPFAM" id="SSF51735">
    <property type="entry name" value="NAD(P)-binding Rossmann-fold domains"/>
    <property type="match status" value="1"/>
</dbReference>
<keyword evidence="3" id="KW-0520">NAD</keyword>
<dbReference type="PANTHER" id="PTHR43060">
    <property type="entry name" value="3-HYDROXYISOBUTYRATE DEHYDROGENASE-LIKE 1, MITOCHONDRIAL-RELATED"/>
    <property type="match status" value="1"/>
</dbReference>
<dbReference type="Proteomes" id="UP000612352">
    <property type="component" value="Unassembled WGS sequence"/>
</dbReference>
<comment type="similarity">
    <text evidence="1">Belongs to the HIBADH-related family.</text>
</comment>
<dbReference type="Gene3D" id="1.10.1040.10">
    <property type="entry name" value="N-(1-d-carboxylethyl)-l-norvaline Dehydrogenase, domain 2"/>
    <property type="match status" value="1"/>
</dbReference>
<feature type="region of interest" description="Disordered" evidence="4">
    <location>
        <begin position="1"/>
        <end position="53"/>
    </location>
</feature>
<name>A0ABS1BBF0_9MICO</name>
<evidence type="ECO:0000256" key="1">
    <source>
        <dbReference type="ARBA" id="ARBA00009080"/>
    </source>
</evidence>
<feature type="compositionally biased region" description="Basic and acidic residues" evidence="4">
    <location>
        <begin position="1"/>
        <end position="11"/>
    </location>
</feature>
<protein>
    <submittedName>
        <fullName evidence="7">NAD(P)-dependent oxidoreductase</fullName>
    </submittedName>
</protein>
<dbReference type="Pfam" id="PF14833">
    <property type="entry name" value="NAD_binding_11"/>
    <property type="match status" value="1"/>
</dbReference>
<evidence type="ECO:0000256" key="4">
    <source>
        <dbReference type="SAM" id="MobiDB-lite"/>
    </source>
</evidence>
<dbReference type="InterPro" id="IPR029154">
    <property type="entry name" value="HIBADH-like_NADP-bd"/>
</dbReference>
<dbReference type="InterPro" id="IPR006115">
    <property type="entry name" value="6PGDH_NADP-bd"/>
</dbReference>
<accession>A0ABS1BBF0</accession>
<dbReference type="EMBL" id="JAEDAJ010000006">
    <property type="protein sequence ID" value="MBK0331928.1"/>
    <property type="molecule type" value="Genomic_DNA"/>
</dbReference>
<evidence type="ECO:0000259" key="6">
    <source>
        <dbReference type="Pfam" id="PF14833"/>
    </source>
</evidence>
<evidence type="ECO:0000313" key="8">
    <source>
        <dbReference type="Proteomes" id="UP000612352"/>
    </source>
</evidence>